<protein>
    <submittedName>
        <fullName evidence="3">Uncharacterized protein</fullName>
    </submittedName>
</protein>
<gene>
    <name evidence="2" type="ORF">BAE27_10430</name>
    <name evidence="3" type="ORF">BAE30_02865</name>
</gene>
<dbReference type="Proteomes" id="UP000175616">
    <property type="component" value="Unassembled WGS sequence"/>
</dbReference>
<name>A0A1E7Z030_9PROT</name>
<proteinExistence type="predicted"/>
<dbReference type="EMBL" id="LZYE01000259">
    <property type="protein sequence ID" value="OFC32523.1"/>
    <property type="molecule type" value="Genomic_DNA"/>
</dbReference>
<feature type="transmembrane region" description="Helical" evidence="1">
    <location>
        <begin position="45"/>
        <end position="65"/>
    </location>
</feature>
<evidence type="ECO:0000313" key="5">
    <source>
        <dbReference type="Proteomes" id="UP000175707"/>
    </source>
</evidence>
<dbReference type="AlphaFoldDB" id="A0A1E7Z030"/>
<dbReference type="RefSeq" id="WP_038471661.1">
    <property type="nucleotide sequence ID" value="NZ_JAAOMI010000338.1"/>
</dbReference>
<comment type="caution">
    <text evidence="3">The sequence shown here is derived from an EMBL/GenBank/DDBJ whole genome shotgun (WGS) entry which is preliminary data.</text>
</comment>
<organism evidence="3 5">
    <name type="scientific">Acidithiobacillus caldus</name>
    <dbReference type="NCBI Taxonomy" id="33059"/>
    <lineage>
        <taxon>Bacteria</taxon>
        <taxon>Pseudomonadati</taxon>
        <taxon>Pseudomonadota</taxon>
        <taxon>Acidithiobacillia</taxon>
        <taxon>Acidithiobacillales</taxon>
        <taxon>Acidithiobacillaceae</taxon>
        <taxon>Acidithiobacillus</taxon>
    </lineage>
</organism>
<dbReference type="Proteomes" id="UP000175707">
    <property type="component" value="Unassembled WGS sequence"/>
</dbReference>
<reference evidence="4 5" key="1">
    <citation type="submission" date="2016-06" db="EMBL/GenBank/DDBJ databases">
        <title>Gene turnover analysis identifies the evolutionary adaptation of the extremophile Acidithiobacillus caldus.</title>
        <authorList>
            <person name="Zhang X."/>
        </authorList>
    </citation>
    <scope>NUCLEOTIDE SEQUENCE [LARGE SCALE GENOMIC DNA]</scope>
    <source>
        <strain evidence="2 4">DX</strain>
        <strain evidence="3 5">S1</strain>
    </source>
</reference>
<dbReference type="EMBL" id="LZYH01000282">
    <property type="protein sequence ID" value="OFC62147.1"/>
    <property type="molecule type" value="Genomic_DNA"/>
</dbReference>
<keyword evidence="1" id="KW-0812">Transmembrane</keyword>
<keyword evidence="1" id="KW-1133">Transmembrane helix</keyword>
<sequence>MLGTFHDVPACFSQSQCPCGVPKTAMTSIPRVTATVFFVLTGPSLWMLAGLTAVLVIVLGIYRAVGPGRMLLAALIAFS</sequence>
<evidence type="ECO:0000256" key="1">
    <source>
        <dbReference type="SAM" id="Phobius"/>
    </source>
</evidence>
<accession>A0A1E7Z030</accession>
<keyword evidence="1" id="KW-0472">Membrane</keyword>
<evidence type="ECO:0000313" key="4">
    <source>
        <dbReference type="Proteomes" id="UP000175616"/>
    </source>
</evidence>
<evidence type="ECO:0000313" key="3">
    <source>
        <dbReference type="EMBL" id="OFC62147.1"/>
    </source>
</evidence>
<evidence type="ECO:0000313" key="2">
    <source>
        <dbReference type="EMBL" id="OFC32523.1"/>
    </source>
</evidence>